<dbReference type="InterPro" id="IPR026956">
    <property type="entry name" value="D-ser_dehydrat-like_dom"/>
</dbReference>
<dbReference type="InterPro" id="IPR051466">
    <property type="entry name" value="D-amino_acid_metab_enzyme"/>
</dbReference>
<dbReference type="PANTHER" id="PTHR28004:SF2">
    <property type="entry name" value="D-SERINE DEHYDRATASE"/>
    <property type="match status" value="1"/>
</dbReference>
<dbReference type="SMART" id="SM01119">
    <property type="entry name" value="D-ser_dehydrat"/>
    <property type="match status" value="1"/>
</dbReference>
<protein>
    <submittedName>
        <fullName evidence="4">D-threonine aldolase</fullName>
        <ecNumber evidence="4">4.1.2.42</ecNumber>
    </submittedName>
</protein>
<evidence type="ECO:0000313" key="4">
    <source>
        <dbReference type="EMBL" id="CAH0999559.1"/>
    </source>
</evidence>
<dbReference type="EC" id="4.1.2.42" evidence="4"/>
<evidence type="ECO:0000256" key="2">
    <source>
        <dbReference type="ARBA" id="ARBA00023239"/>
    </source>
</evidence>
<name>A0ABN8EZY6_9BACT</name>
<dbReference type="InterPro" id="IPR029066">
    <property type="entry name" value="PLP-binding_barrel"/>
</dbReference>
<dbReference type="PANTHER" id="PTHR28004">
    <property type="entry name" value="ZGC:162816-RELATED"/>
    <property type="match status" value="1"/>
</dbReference>
<dbReference type="RefSeq" id="WP_238749739.1">
    <property type="nucleotide sequence ID" value="NZ_CAKLPZ010000001.1"/>
</dbReference>
<comment type="caution">
    <text evidence="4">The sequence shown here is derived from an EMBL/GenBank/DDBJ whole genome shotgun (WGS) entry which is preliminary data.</text>
</comment>
<dbReference type="CDD" id="cd06821">
    <property type="entry name" value="PLPDE_III_D-TA"/>
    <property type="match status" value="1"/>
</dbReference>
<keyword evidence="2 4" id="KW-0456">Lyase</keyword>
<sequence>MSRPLQWTLDARYRVDAVETIDSPALLVFPELVAQNIERALALTATANGGHCLRPHIKTVKCREVARMALARGIDCFKCSTVSEGELLGEVGAREVLLSYQLSGPKARRWAALREKYPATDYGSLVDNYASAALASEVFADRSLTVYLDINIGMDRTGIAPADAPDLLRRIKDLPGLRIAGLHVYDGHLHDHDPVIRRARADEVYARVAALRTELQALVGRDLHLVMGGSPTFAYYVGRPDTTVSPGTFYFWDAGYGAAYPELGFVPAALLLTRVLSVVDGRTICLDLGHKAVASEMPQPRVVIPTLDDYTIRGQSEEHLVVTVPDARRHRVGDVHFAVPVHVCPTVSAYERLLPVTDGRVGTPWRVVARDRMISV</sequence>
<evidence type="ECO:0000313" key="5">
    <source>
        <dbReference type="Proteomes" id="UP000837803"/>
    </source>
</evidence>
<dbReference type="InterPro" id="IPR001608">
    <property type="entry name" value="Ala_racemase_N"/>
</dbReference>
<accession>A0ABN8EZY6</accession>
<comment type="similarity">
    <text evidence="1">Belongs to the DSD1 family.</text>
</comment>
<dbReference type="EMBL" id="CAKLPZ010000001">
    <property type="protein sequence ID" value="CAH0999559.1"/>
    <property type="molecule type" value="Genomic_DNA"/>
</dbReference>
<dbReference type="InterPro" id="IPR042208">
    <property type="entry name" value="D-ser_dehydrat-like_sf"/>
</dbReference>
<gene>
    <name evidence="4" type="ORF">LEM8419_00859</name>
</gene>
<dbReference type="Gene3D" id="3.20.20.10">
    <property type="entry name" value="Alanine racemase"/>
    <property type="match status" value="1"/>
</dbReference>
<dbReference type="GO" id="GO:0043876">
    <property type="term" value="F:D-threonine aldolase activity"/>
    <property type="evidence" value="ECO:0007669"/>
    <property type="project" value="UniProtKB-EC"/>
</dbReference>
<dbReference type="SUPFAM" id="SSF51419">
    <property type="entry name" value="PLP-binding barrel"/>
    <property type="match status" value="1"/>
</dbReference>
<reference evidence="4" key="1">
    <citation type="submission" date="2021-12" db="EMBL/GenBank/DDBJ databases">
        <authorList>
            <person name="Rodrigo-Torres L."/>
            <person name="Arahal R. D."/>
            <person name="Lucena T."/>
        </authorList>
    </citation>
    <scope>NUCLEOTIDE SEQUENCE</scope>
    <source>
        <strain evidence="4">CECT 8419</strain>
    </source>
</reference>
<evidence type="ECO:0000259" key="3">
    <source>
        <dbReference type="SMART" id="SM01119"/>
    </source>
</evidence>
<dbReference type="Proteomes" id="UP000837803">
    <property type="component" value="Unassembled WGS sequence"/>
</dbReference>
<organism evidence="4 5">
    <name type="scientific">Neolewinella maritima</name>
    <dbReference type="NCBI Taxonomy" id="1383882"/>
    <lineage>
        <taxon>Bacteria</taxon>
        <taxon>Pseudomonadati</taxon>
        <taxon>Bacteroidota</taxon>
        <taxon>Saprospiria</taxon>
        <taxon>Saprospirales</taxon>
        <taxon>Lewinellaceae</taxon>
        <taxon>Neolewinella</taxon>
    </lineage>
</organism>
<dbReference type="Pfam" id="PF01168">
    <property type="entry name" value="Ala_racemase_N"/>
    <property type="match status" value="1"/>
</dbReference>
<proteinExistence type="inferred from homology"/>
<feature type="domain" description="D-serine dehydratase-like" evidence="3">
    <location>
        <begin position="268"/>
        <end position="358"/>
    </location>
</feature>
<keyword evidence="5" id="KW-1185">Reference proteome</keyword>
<dbReference type="Gene3D" id="2.40.37.20">
    <property type="entry name" value="D-serine dehydratase-like domain"/>
    <property type="match status" value="1"/>
</dbReference>
<evidence type="ECO:0000256" key="1">
    <source>
        <dbReference type="ARBA" id="ARBA00005323"/>
    </source>
</evidence>
<dbReference type="Pfam" id="PF14031">
    <property type="entry name" value="D-ser_dehydrat"/>
    <property type="match status" value="1"/>
</dbReference>